<keyword evidence="5 6" id="KW-0687">Ribonucleoprotein</keyword>
<comment type="subunit">
    <text evidence="6">Part of the 30S ribosomal subunit.</text>
</comment>
<reference evidence="9" key="1">
    <citation type="journal article" date="2020" name="mSystems">
        <title>Genome- and Community-Level Interaction Insights into Carbon Utilization and Element Cycling Functions of Hydrothermarchaeota in Hydrothermal Sediment.</title>
        <authorList>
            <person name="Zhou Z."/>
            <person name="Liu Y."/>
            <person name="Xu W."/>
            <person name="Pan J."/>
            <person name="Luo Z.H."/>
            <person name="Li M."/>
        </authorList>
    </citation>
    <scope>NUCLEOTIDE SEQUENCE [LARGE SCALE GENOMIC DNA]</scope>
    <source>
        <strain evidence="9">SpSt-594</strain>
        <strain evidence="8">SpSt-655</strain>
    </source>
</reference>
<evidence type="ECO:0000313" key="9">
    <source>
        <dbReference type="EMBL" id="HGU46981.1"/>
    </source>
</evidence>
<dbReference type="EMBL" id="DSZH01000012">
    <property type="protein sequence ID" value="HGU46981.1"/>
    <property type="molecule type" value="Genomic_DNA"/>
</dbReference>
<dbReference type="SUPFAM" id="SSF50249">
    <property type="entry name" value="Nucleic acid-binding proteins"/>
    <property type="match status" value="1"/>
</dbReference>
<dbReference type="PROSITE" id="PS00056">
    <property type="entry name" value="RIBOSOMAL_S17"/>
    <property type="match status" value="1"/>
</dbReference>
<evidence type="ECO:0000256" key="5">
    <source>
        <dbReference type="ARBA" id="ARBA00023274"/>
    </source>
</evidence>
<sequence length="79" mass="9438">MRGRRKTVIAVVKSNKMDKTVVCEVERLVMHPKYKKYIRKKTKLYAHDPNNECQVGDKVLLMETRPLSKLKRWRVVKKL</sequence>
<evidence type="ECO:0000256" key="4">
    <source>
        <dbReference type="ARBA" id="ARBA00022980"/>
    </source>
</evidence>
<evidence type="ECO:0000256" key="1">
    <source>
        <dbReference type="ARBA" id="ARBA00010254"/>
    </source>
</evidence>
<evidence type="ECO:0000256" key="2">
    <source>
        <dbReference type="ARBA" id="ARBA00022730"/>
    </source>
</evidence>
<evidence type="ECO:0000256" key="3">
    <source>
        <dbReference type="ARBA" id="ARBA00022884"/>
    </source>
</evidence>
<dbReference type="PANTHER" id="PTHR10744">
    <property type="entry name" value="40S RIBOSOMAL PROTEIN S11 FAMILY MEMBER"/>
    <property type="match status" value="1"/>
</dbReference>
<evidence type="ECO:0000256" key="6">
    <source>
        <dbReference type="HAMAP-Rule" id="MF_01345"/>
    </source>
</evidence>
<evidence type="ECO:0000313" key="8">
    <source>
        <dbReference type="EMBL" id="HGQ54969.1"/>
    </source>
</evidence>
<comment type="similarity">
    <text evidence="1 6 7">Belongs to the universal ribosomal protein uS17 family.</text>
</comment>
<evidence type="ECO:0000256" key="7">
    <source>
        <dbReference type="RuleBase" id="RU003872"/>
    </source>
</evidence>
<dbReference type="AlphaFoldDB" id="A0A7C4S0S9"/>
<dbReference type="GO" id="GO:0006412">
    <property type="term" value="P:translation"/>
    <property type="evidence" value="ECO:0007669"/>
    <property type="project" value="UniProtKB-UniRule"/>
</dbReference>
<dbReference type="NCBIfam" id="NF004123">
    <property type="entry name" value="PRK05610.1"/>
    <property type="match status" value="1"/>
</dbReference>
<dbReference type="InterPro" id="IPR019984">
    <property type="entry name" value="Ribosomal_uS17_bact/chlr"/>
</dbReference>
<dbReference type="NCBIfam" id="TIGR03635">
    <property type="entry name" value="uS17_bact"/>
    <property type="match status" value="1"/>
</dbReference>
<dbReference type="GO" id="GO:0003735">
    <property type="term" value="F:structural constituent of ribosome"/>
    <property type="evidence" value="ECO:0007669"/>
    <property type="project" value="UniProtKB-UniRule"/>
</dbReference>
<dbReference type="InterPro" id="IPR000266">
    <property type="entry name" value="Ribosomal_uS17"/>
</dbReference>
<dbReference type="PANTHER" id="PTHR10744:SF1">
    <property type="entry name" value="SMALL RIBOSOMAL SUBUNIT PROTEIN US17M"/>
    <property type="match status" value="1"/>
</dbReference>
<dbReference type="Gene3D" id="2.40.50.140">
    <property type="entry name" value="Nucleic acid-binding proteins"/>
    <property type="match status" value="1"/>
</dbReference>
<organism evidence="9">
    <name type="scientific">candidate division WOR-3 bacterium</name>
    <dbReference type="NCBI Taxonomy" id="2052148"/>
    <lineage>
        <taxon>Bacteria</taxon>
        <taxon>Bacteria division WOR-3</taxon>
    </lineage>
</organism>
<name>A0A7C4S0S9_UNCW3</name>
<keyword evidence="3 6" id="KW-0694">RNA-binding</keyword>
<accession>A0A7C4S0S9</accession>
<protein>
    <recommendedName>
        <fullName evidence="6">Small ribosomal subunit protein uS17</fullName>
    </recommendedName>
</protein>
<gene>
    <name evidence="6" type="primary">rpsQ</name>
    <name evidence="9" type="ORF">ENT60_00260</name>
    <name evidence="8" type="ORF">ENU28_00715</name>
</gene>
<dbReference type="PRINTS" id="PR00973">
    <property type="entry name" value="RIBOSOMALS17"/>
</dbReference>
<dbReference type="GO" id="GO:0019843">
    <property type="term" value="F:rRNA binding"/>
    <property type="evidence" value="ECO:0007669"/>
    <property type="project" value="UniProtKB-UniRule"/>
</dbReference>
<keyword evidence="4 6" id="KW-0689">Ribosomal protein</keyword>
<dbReference type="InterPro" id="IPR019979">
    <property type="entry name" value="Ribosomal_uS17_CS"/>
</dbReference>
<dbReference type="GO" id="GO:0022627">
    <property type="term" value="C:cytosolic small ribosomal subunit"/>
    <property type="evidence" value="ECO:0007669"/>
    <property type="project" value="UniProtKB-UniRule"/>
</dbReference>
<keyword evidence="2 6" id="KW-0699">rRNA-binding</keyword>
<proteinExistence type="inferred from homology"/>
<dbReference type="Pfam" id="PF00366">
    <property type="entry name" value="Ribosomal_S17"/>
    <property type="match status" value="1"/>
</dbReference>
<dbReference type="HAMAP" id="MF_01345_B">
    <property type="entry name" value="Ribosomal_uS17_B"/>
    <property type="match status" value="1"/>
</dbReference>
<dbReference type="CDD" id="cd00364">
    <property type="entry name" value="Ribosomal_uS17"/>
    <property type="match status" value="1"/>
</dbReference>
<comment type="caution">
    <text evidence="9">The sequence shown here is derived from an EMBL/GenBank/DDBJ whole genome shotgun (WGS) entry which is preliminary data.</text>
</comment>
<comment type="function">
    <text evidence="6">One of the primary rRNA binding proteins, it binds specifically to the 5'-end of 16S ribosomal RNA.</text>
</comment>
<dbReference type="EMBL" id="DTBX01000024">
    <property type="protein sequence ID" value="HGQ54969.1"/>
    <property type="molecule type" value="Genomic_DNA"/>
</dbReference>
<dbReference type="InterPro" id="IPR012340">
    <property type="entry name" value="NA-bd_OB-fold"/>
</dbReference>